<gene>
    <name evidence="2" type="ORF">Sango_2818100</name>
</gene>
<accession>A0AAE1T6S7</accession>
<dbReference type="CDD" id="cd09272">
    <property type="entry name" value="RNase_HI_RT_Ty1"/>
    <property type="match status" value="1"/>
</dbReference>
<dbReference type="EMBL" id="JACGWL010000621">
    <property type="protein sequence ID" value="KAK4383009.1"/>
    <property type="molecule type" value="Genomic_DNA"/>
</dbReference>
<dbReference type="InterPro" id="IPR043502">
    <property type="entry name" value="DNA/RNA_pol_sf"/>
</dbReference>
<organism evidence="2 3">
    <name type="scientific">Sesamum angolense</name>
    <dbReference type="NCBI Taxonomy" id="2727404"/>
    <lineage>
        <taxon>Eukaryota</taxon>
        <taxon>Viridiplantae</taxon>
        <taxon>Streptophyta</taxon>
        <taxon>Embryophyta</taxon>
        <taxon>Tracheophyta</taxon>
        <taxon>Spermatophyta</taxon>
        <taxon>Magnoliopsida</taxon>
        <taxon>eudicotyledons</taxon>
        <taxon>Gunneridae</taxon>
        <taxon>Pentapetalae</taxon>
        <taxon>asterids</taxon>
        <taxon>lamiids</taxon>
        <taxon>Lamiales</taxon>
        <taxon>Pedaliaceae</taxon>
        <taxon>Sesamum</taxon>
    </lineage>
</organism>
<comment type="caution">
    <text evidence="2">The sequence shown here is derived from an EMBL/GenBank/DDBJ whole genome shotgun (WGS) entry which is preliminary data.</text>
</comment>
<dbReference type="AlphaFoldDB" id="A0AAE1T6S7"/>
<dbReference type="PANTHER" id="PTHR11439">
    <property type="entry name" value="GAG-POL-RELATED RETROTRANSPOSON"/>
    <property type="match status" value="1"/>
</dbReference>
<proteinExistence type="predicted"/>
<reference evidence="2" key="2">
    <citation type="journal article" date="2024" name="Plant">
        <title>Genomic evolution and insights into agronomic trait innovations of Sesamum species.</title>
        <authorList>
            <person name="Miao H."/>
            <person name="Wang L."/>
            <person name="Qu L."/>
            <person name="Liu H."/>
            <person name="Sun Y."/>
            <person name="Le M."/>
            <person name="Wang Q."/>
            <person name="Wei S."/>
            <person name="Zheng Y."/>
            <person name="Lin W."/>
            <person name="Duan Y."/>
            <person name="Cao H."/>
            <person name="Xiong S."/>
            <person name="Wang X."/>
            <person name="Wei L."/>
            <person name="Li C."/>
            <person name="Ma Q."/>
            <person name="Ju M."/>
            <person name="Zhao R."/>
            <person name="Li G."/>
            <person name="Mu C."/>
            <person name="Tian Q."/>
            <person name="Mei H."/>
            <person name="Zhang T."/>
            <person name="Gao T."/>
            <person name="Zhang H."/>
        </authorList>
    </citation>
    <scope>NUCLEOTIDE SEQUENCE</scope>
    <source>
        <strain evidence="2">K16</strain>
    </source>
</reference>
<name>A0AAE1T6S7_9LAMI</name>
<dbReference type="Proteomes" id="UP001289374">
    <property type="component" value="Unassembled WGS sequence"/>
</dbReference>
<dbReference type="Pfam" id="PF07727">
    <property type="entry name" value="RVT_2"/>
    <property type="match status" value="1"/>
</dbReference>
<evidence type="ECO:0000313" key="2">
    <source>
        <dbReference type="EMBL" id="KAK4383009.1"/>
    </source>
</evidence>
<sequence>MDSMSSNPVWTLVDLPKGIKPVGCKWVYKHRLGADREVVAFKARLVAKGYTQRTRVNFEETYSPVAMAKSIQILLTIAIWYDYEIWQTDVKMAFLNVRQGRDLYGSAGGFHFRWRKIKVHQAPYLVHFERDEQILGMCRETHWSAVKTILKYVKRIKDKFLIYGGGQLILKGYTDASFHLDDEYAECQLGFVFKLNGGVVAWKGPKQATTTDSTTKVKYIAVSKATKEAVWMKNYIQELGVVPSIAEAVVIICDNNGAIAEAKEPRSHHHFKHIRRCYHLLREMTTLTIMQQLDRASEDGHEINCHGLGVCLQQLLVADVEHVFREANGAADHLAKEAASLQLTRVLHHDDITGRGPPNPPPRHRRLSEMIQIEDLENGHRVSYGDLH</sequence>
<protein>
    <submittedName>
        <fullName evidence="2">Retrovirus-related Pol polyprotein from transposon TNT 1-94</fullName>
    </submittedName>
</protein>
<dbReference type="PANTHER" id="PTHR11439:SF496">
    <property type="entry name" value="RNA-DIRECTED DNA POLYMERASE"/>
    <property type="match status" value="1"/>
</dbReference>
<evidence type="ECO:0000259" key="1">
    <source>
        <dbReference type="Pfam" id="PF07727"/>
    </source>
</evidence>
<reference evidence="2" key="1">
    <citation type="submission" date="2020-06" db="EMBL/GenBank/DDBJ databases">
        <authorList>
            <person name="Li T."/>
            <person name="Hu X."/>
            <person name="Zhang T."/>
            <person name="Song X."/>
            <person name="Zhang H."/>
            <person name="Dai N."/>
            <person name="Sheng W."/>
            <person name="Hou X."/>
            <person name="Wei L."/>
        </authorList>
    </citation>
    <scope>NUCLEOTIDE SEQUENCE</scope>
    <source>
        <strain evidence="2">K16</strain>
        <tissue evidence="2">Leaf</tissue>
    </source>
</reference>
<evidence type="ECO:0000313" key="3">
    <source>
        <dbReference type="Proteomes" id="UP001289374"/>
    </source>
</evidence>
<dbReference type="SUPFAM" id="SSF56672">
    <property type="entry name" value="DNA/RNA polymerases"/>
    <property type="match status" value="1"/>
</dbReference>
<keyword evidence="3" id="KW-1185">Reference proteome</keyword>
<feature type="domain" description="Reverse transcriptase Ty1/copia-type" evidence="1">
    <location>
        <begin position="8"/>
        <end position="104"/>
    </location>
</feature>
<dbReference type="InterPro" id="IPR013103">
    <property type="entry name" value="RVT_2"/>
</dbReference>